<keyword evidence="2" id="KW-1133">Transmembrane helix</keyword>
<keyword evidence="2" id="KW-0472">Membrane</keyword>
<dbReference type="PATRIC" id="fig|1280949.3.peg.2377"/>
<keyword evidence="2" id="KW-0812">Transmembrane</keyword>
<dbReference type="STRING" id="1280949.HAD_11610"/>
<evidence type="ECO:0000313" key="4">
    <source>
        <dbReference type="Proteomes" id="UP000027446"/>
    </source>
</evidence>
<dbReference type="EMBL" id="ARYH01000001">
    <property type="protein sequence ID" value="KCZ86331.1"/>
    <property type="molecule type" value="Genomic_DNA"/>
</dbReference>
<name>A0A069E9R3_9PROT</name>
<dbReference type="AlphaFoldDB" id="A0A069E9R3"/>
<evidence type="ECO:0000256" key="1">
    <source>
        <dbReference type="SAM" id="MobiDB-lite"/>
    </source>
</evidence>
<feature type="transmembrane region" description="Helical" evidence="2">
    <location>
        <begin position="32"/>
        <end position="53"/>
    </location>
</feature>
<dbReference type="Proteomes" id="UP000027446">
    <property type="component" value="Unassembled WGS sequence"/>
</dbReference>
<dbReference type="RefSeq" id="WP_035571193.1">
    <property type="nucleotide sequence ID" value="NZ_ARYH01000001.1"/>
</dbReference>
<evidence type="ECO:0000313" key="3">
    <source>
        <dbReference type="EMBL" id="KCZ86331.1"/>
    </source>
</evidence>
<dbReference type="OrthoDB" id="7620058at2"/>
<evidence type="ECO:0000256" key="2">
    <source>
        <dbReference type="SAM" id="Phobius"/>
    </source>
</evidence>
<accession>A0A069E9R3</accession>
<reference evidence="3 4" key="1">
    <citation type="journal article" date="2014" name="Antonie Van Leeuwenhoek">
        <title>Hyphomonas beringensis sp. nov. and Hyphomonas chukchiensis sp. nov., isolated from surface seawater of the Bering Sea and Chukchi Sea.</title>
        <authorList>
            <person name="Li C."/>
            <person name="Lai Q."/>
            <person name="Li G."/>
            <person name="Dong C."/>
            <person name="Wang J."/>
            <person name="Liao Y."/>
            <person name="Shao Z."/>
        </authorList>
    </citation>
    <scope>NUCLEOTIDE SEQUENCE [LARGE SCALE GENOMIC DNA]</scope>
    <source>
        <strain evidence="3 4">MHS-3</strain>
    </source>
</reference>
<keyword evidence="4" id="KW-1185">Reference proteome</keyword>
<proteinExistence type="predicted"/>
<feature type="region of interest" description="Disordered" evidence="1">
    <location>
        <begin position="71"/>
        <end position="97"/>
    </location>
</feature>
<sequence>MSNEDLKPGEESFPEPAHLDAAARTAQKRRNLWLGLALLGFVFLVGLTTFVRLSGSQDNQANFYYNMNQTGQEETPALPPGMSPDQAAPPEVLSVDPEVSEEIIVEEETPEQ</sequence>
<comment type="caution">
    <text evidence="3">The sequence shown here is derived from an EMBL/GenBank/DDBJ whole genome shotgun (WGS) entry which is preliminary data.</text>
</comment>
<organism evidence="3 4">
    <name type="scientific">Hyphomonas adhaerens MHS-3</name>
    <dbReference type="NCBI Taxonomy" id="1280949"/>
    <lineage>
        <taxon>Bacteria</taxon>
        <taxon>Pseudomonadati</taxon>
        <taxon>Pseudomonadota</taxon>
        <taxon>Alphaproteobacteria</taxon>
        <taxon>Hyphomonadales</taxon>
        <taxon>Hyphomonadaceae</taxon>
        <taxon>Hyphomonas</taxon>
    </lineage>
</organism>
<gene>
    <name evidence="3" type="ORF">HAD_11610</name>
</gene>
<protein>
    <submittedName>
        <fullName evidence="3">Uncharacterized protein</fullName>
    </submittedName>
</protein>